<feature type="transmembrane region" description="Helical" evidence="10">
    <location>
        <begin position="12"/>
        <end position="34"/>
    </location>
</feature>
<proteinExistence type="inferred from homology"/>
<evidence type="ECO:0000256" key="9">
    <source>
        <dbReference type="ARBA" id="ARBA00023264"/>
    </source>
</evidence>
<comment type="function">
    <text evidence="10">Catalyzes the transfer of an acyl group from acyl-phosphate (acyl-PO(4)) to glycerol-3-phosphate (G3P) to form lysophosphatidic acid (LPA). This enzyme utilizes acyl-phosphate as fatty acyl donor, but not acyl-CoA or acyl-ACP.</text>
</comment>
<reference evidence="11 12" key="1">
    <citation type="journal article" date="2013" name="PLoS Genet.">
        <title>A gene transfer agent and a dynamic repertoire of secretion systems hold the keys to the explosive radiation of the emerging pathogen Bartonella.</title>
        <authorList>
            <person name="Guy L."/>
            <person name="Nystedt B."/>
            <person name="Toft C."/>
            <person name="Zaremba-Niedzwiedzka K."/>
            <person name="Berglund E.C."/>
            <person name="Granberg F."/>
            <person name="Naslund K."/>
            <person name="Eriksson A.S."/>
            <person name="Andersson S.G."/>
        </authorList>
    </citation>
    <scope>NUCLEOTIDE SEQUENCE [LARGE SCALE GENOMIC DNA]</scope>
    <source>
        <strain evidence="11 12">91-4</strain>
    </source>
</reference>
<gene>
    <name evidence="10" type="primary">plsY</name>
    <name evidence="11" type="ORF">BBbe_06140</name>
</gene>
<keyword evidence="9 10" id="KW-1208">Phospholipid metabolism</keyword>
<evidence type="ECO:0000256" key="2">
    <source>
        <dbReference type="ARBA" id="ARBA00022516"/>
    </source>
</evidence>
<evidence type="ECO:0000256" key="1">
    <source>
        <dbReference type="ARBA" id="ARBA00022475"/>
    </source>
</evidence>
<dbReference type="GO" id="GO:0008654">
    <property type="term" value="P:phospholipid biosynthetic process"/>
    <property type="evidence" value="ECO:0007669"/>
    <property type="project" value="UniProtKB-UniRule"/>
</dbReference>
<dbReference type="NCBIfam" id="TIGR00023">
    <property type="entry name" value="glycerol-3-phosphate 1-O-acyltransferase PlsY"/>
    <property type="match status" value="1"/>
</dbReference>
<comment type="similarity">
    <text evidence="10">Belongs to the PlsY family.</text>
</comment>
<feature type="transmembrane region" description="Helical" evidence="10">
    <location>
        <begin position="161"/>
        <end position="183"/>
    </location>
</feature>
<feature type="transmembrane region" description="Helical" evidence="10">
    <location>
        <begin position="131"/>
        <end position="155"/>
    </location>
</feature>
<keyword evidence="6 10" id="KW-0443">Lipid metabolism</keyword>
<evidence type="ECO:0000256" key="8">
    <source>
        <dbReference type="ARBA" id="ARBA00023209"/>
    </source>
</evidence>
<dbReference type="EC" id="2.3.1.275" evidence="10"/>
<dbReference type="SMART" id="SM01207">
    <property type="entry name" value="G3P_acyltransf"/>
    <property type="match status" value="1"/>
</dbReference>
<keyword evidence="3 10" id="KW-0808">Transferase</keyword>
<keyword evidence="7 10" id="KW-0472">Membrane</keyword>
<dbReference type="EMBL" id="AGWA01000006">
    <property type="protein sequence ID" value="ENN92306.1"/>
    <property type="molecule type" value="Genomic_DNA"/>
</dbReference>
<dbReference type="InterPro" id="IPR003811">
    <property type="entry name" value="G3P_acylTferase_PlsY"/>
</dbReference>
<protein>
    <recommendedName>
        <fullName evidence="10">Glycerol-3-phosphate acyltransferase</fullName>
    </recommendedName>
    <alternativeName>
        <fullName evidence="10">Acyl-PO4 G3P acyltransferase</fullName>
    </alternativeName>
    <alternativeName>
        <fullName evidence="10">Acyl-phosphate--glycerol-3-phosphate acyltransferase</fullName>
    </alternativeName>
    <alternativeName>
        <fullName evidence="10">G3P acyltransferase</fullName>
        <shortName evidence="10">GPAT</shortName>
        <ecNumber evidence="10">2.3.1.275</ecNumber>
    </alternativeName>
    <alternativeName>
        <fullName evidence="10">Lysophosphatidic acid synthase</fullName>
        <shortName evidence="10">LPA synthase</shortName>
    </alternativeName>
</protein>
<sequence>MNEIEVLFQFHTGFIFLIFLISYLIGSIPFGLLFTRFAKLGDIRTIGSGNIGTTNVLRTGNKAIAALTFLCDILKGTFVILIAKLLINRIENGIPVEHNIIVILAGFFAFLGHIFPIWLKFKGGKGVATYLGVCLGFFWPAANIFIIIWIGIFLFTRYSSLSGLIAVIIVPIFVYFFSPYFYAHYVIIMMSVLVIIKHHTNIGRLLAGKESKVGIKNRNG</sequence>
<comment type="caution">
    <text evidence="11">The sequence shown here is derived from an EMBL/GenBank/DDBJ whole genome shotgun (WGS) entry which is preliminary data.</text>
</comment>
<evidence type="ECO:0000256" key="4">
    <source>
        <dbReference type="ARBA" id="ARBA00022692"/>
    </source>
</evidence>
<comment type="subunit">
    <text evidence="10">Probably interacts with PlsX.</text>
</comment>
<keyword evidence="8 10" id="KW-0594">Phospholipid biosynthesis</keyword>
<evidence type="ECO:0000256" key="6">
    <source>
        <dbReference type="ARBA" id="ARBA00023098"/>
    </source>
</evidence>
<comment type="pathway">
    <text evidence="10">Lipid metabolism; phospholipid metabolism.</text>
</comment>
<organism evidence="11 12">
    <name type="scientific">Bartonella bovis 91-4</name>
    <dbReference type="NCBI Taxonomy" id="1094491"/>
    <lineage>
        <taxon>Bacteria</taxon>
        <taxon>Pseudomonadati</taxon>
        <taxon>Pseudomonadota</taxon>
        <taxon>Alphaproteobacteria</taxon>
        <taxon>Hyphomicrobiales</taxon>
        <taxon>Bartonellaceae</taxon>
        <taxon>Bartonella</taxon>
    </lineage>
</organism>
<keyword evidence="1 10" id="KW-1003">Cell membrane</keyword>
<feature type="transmembrane region" description="Helical" evidence="10">
    <location>
        <begin position="99"/>
        <end position="119"/>
    </location>
</feature>
<dbReference type="STRING" id="1094491.BBbe_06140"/>
<comment type="subcellular location">
    <subcellularLocation>
        <location evidence="10">Cell membrane</location>
        <topology evidence="10">Multi-pass membrane protein</topology>
    </subcellularLocation>
</comment>
<keyword evidence="5 10" id="KW-1133">Transmembrane helix</keyword>
<evidence type="ECO:0000313" key="11">
    <source>
        <dbReference type="EMBL" id="ENN92306.1"/>
    </source>
</evidence>
<dbReference type="PATRIC" id="fig|1094491.5.peg.666"/>
<dbReference type="PANTHER" id="PTHR30309:SF0">
    <property type="entry name" value="GLYCEROL-3-PHOSPHATE ACYLTRANSFERASE-RELATED"/>
    <property type="match status" value="1"/>
</dbReference>
<dbReference type="PANTHER" id="PTHR30309">
    <property type="entry name" value="INNER MEMBRANE PROTEIN YGIH"/>
    <property type="match status" value="1"/>
</dbReference>
<accession>N6VGE3</accession>
<dbReference type="Pfam" id="PF02660">
    <property type="entry name" value="G3P_acyltransf"/>
    <property type="match status" value="1"/>
</dbReference>
<evidence type="ECO:0000313" key="12">
    <source>
        <dbReference type="Proteomes" id="UP000014038"/>
    </source>
</evidence>
<dbReference type="OrthoDB" id="9777124at2"/>
<dbReference type="UniPathway" id="UPA00085"/>
<keyword evidence="12" id="KW-1185">Reference proteome</keyword>
<dbReference type="Proteomes" id="UP000014038">
    <property type="component" value="Chromosome"/>
</dbReference>
<feature type="transmembrane region" description="Helical" evidence="10">
    <location>
        <begin position="64"/>
        <end position="87"/>
    </location>
</feature>
<dbReference type="HAMAP" id="MF_01043">
    <property type="entry name" value="PlsY"/>
    <property type="match status" value="1"/>
</dbReference>
<evidence type="ECO:0000256" key="10">
    <source>
        <dbReference type="HAMAP-Rule" id="MF_01043"/>
    </source>
</evidence>
<dbReference type="RefSeq" id="WP_010701169.1">
    <property type="nucleotide sequence ID" value="NZ_CM001844.1"/>
</dbReference>
<evidence type="ECO:0000256" key="3">
    <source>
        <dbReference type="ARBA" id="ARBA00022679"/>
    </source>
</evidence>
<keyword evidence="2 10" id="KW-0444">Lipid biosynthesis</keyword>
<dbReference type="HOGENOM" id="CLU_081254_1_0_5"/>
<dbReference type="eggNOG" id="COG0344">
    <property type="taxonomic scope" value="Bacteria"/>
</dbReference>
<evidence type="ECO:0000256" key="5">
    <source>
        <dbReference type="ARBA" id="ARBA00022989"/>
    </source>
</evidence>
<dbReference type="GO" id="GO:0043772">
    <property type="term" value="F:acyl-phosphate glycerol-3-phosphate acyltransferase activity"/>
    <property type="evidence" value="ECO:0007669"/>
    <property type="project" value="UniProtKB-UniRule"/>
</dbReference>
<dbReference type="AlphaFoldDB" id="N6VGE3"/>
<dbReference type="GO" id="GO:0005886">
    <property type="term" value="C:plasma membrane"/>
    <property type="evidence" value="ECO:0007669"/>
    <property type="project" value="UniProtKB-SubCell"/>
</dbReference>
<comment type="catalytic activity">
    <reaction evidence="10">
        <text>an acyl phosphate + sn-glycerol 3-phosphate = a 1-acyl-sn-glycero-3-phosphate + phosphate</text>
        <dbReference type="Rhea" id="RHEA:34075"/>
        <dbReference type="ChEBI" id="CHEBI:43474"/>
        <dbReference type="ChEBI" id="CHEBI:57597"/>
        <dbReference type="ChEBI" id="CHEBI:57970"/>
        <dbReference type="ChEBI" id="CHEBI:59918"/>
        <dbReference type="EC" id="2.3.1.275"/>
    </reaction>
</comment>
<name>N6VGE3_9HYPH</name>
<keyword evidence="4 10" id="KW-0812">Transmembrane</keyword>
<evidence type="ECO:0000256" key="7">
    <source>
        <dbReference type="ARBA" id="ARBA00023136"/>
    </source>
</evidence>